<dbReference type="AlphaFoldDB" id="A0A382SH00"/>
<dbReference type="SUPFAM" id="SSF51197">
    <property type="entry name" value="Clavaminate synthase-like"/>
    <property type="match status" value="1"/>
</dbReference>
<feature type="domain" description="JmjC" evidence="4">
    <location>
        <begin position="41"/>
        <end position="169"/>
    </location>
</feature>
<dbReference type="PANTHER" id="PTHR13096:SF8">
    <property type="entry name" value="RIBOSOMAL OXYGENASE 1"/>
    <property type="match status" value="1"/>
</dbReference>
<dbReference type="InterPro" id="IPR039994">
    <property type="entry name" value="NO66-like"/>
</dbReference>
<evidence type="ECO:0000256" key="3">
    <source>
        <dbReference type="ARBA" id="ARBA00023004"/>
    </source>
</evidence>
<dbReference type="PANTHER" id="PTHR13096">
    <property type="entry name" value="MINA53 MYC INDUCED NUCLEAR ANTIGEN"/>
    <property type="match status" value="1"/>
</dbReference>
<dbReference type="EMBL" id="UINC01129044">
    <property type="protein sequence ID" value="SVD09184.1"/>
    <property type="molecule type" value="Genomic_DNA"/>
</dbReference>
<name>A0A382SH00_9ZZZZ</name>
<sequence>GAAPSGPWQVQHGPFQEADFSRLPESAWTLIVQAVDLWVPQVKELLSYFSFLPPWRFDDVMISYSPVGGSAGPHFDEYDVFLIQVEGSKRWQLGQIEDDNPPLLDNSDLRIVKNFQQTQEWLLVPGDMLYLPPRLSHWGIAETEGMTFSVGFRSPSLAELLADLAIELSAGNNDIYYRDPQLSVDMADERIHPAFIQQVQALLGQLLSDDSLMEDWFARVMTAPKYPGLEKLTKELRKARIDGRLYHNGDIVN</sequence>
<comment type="cofactor">
    <cofactor evidence="1">
        <name>Fe(2+)</name>
        <dbReference type="ChEBI" id="CHEBI:29033"/>
    </cofactor>
</comment>
<dbReference type="Pfam" id="PF08007">
    <property type="entry name" value="JmjC_2"/>
    <property type="match status" value="1"/>
</dbReference>
<organism evidence="5">
    <name type="scientific">marine metagenome</name>
    <dbReference type="NCBI Taxonomy" id="408172"/>
    <lineage>
        <taxon>unclassified sequences</taxon>
        <taxon>metagenomes</taxon>
        <taxon>ecological metagenomes</taxon>
    </lineage>
</organism>
<evidence type="ECO:0000313" key="5">
    <source>
        <dbReference type="EMBL" id="SVD09184.1"/>
    </source>
</evidence>
<dbReference type="GO" id="GO:0016706">
    <property type="term" value="F:2-oxoglutarate-dependent dioxygenase activity"/>
    <property type="evidence" value="ECO:0007669"/>
    <property type="project" value="TreeGrafter"/>
</dbReference>
<dbReference type="SMART" id="SM00558">
    <property type="entry name" value="JmjC"/>
    <property type="match status" value="1"/>
</dbReference>
<evidence type="ECO:0000259" key="4">
    <source>
        <dbReference type="PROSITE" id="PS51184"/>
    </source>
</evidence>
<protein>
    <recommendedName>
        <fullName evidence="4">JmjC domain-containing protein</fullName>
    </recommendedName>
</protein>
<dbReference type="PROSITE" id="PS51184">
    <property type="entry name" value="JMJC"/>
    <property type="match status" value="1"/>
</dbReference>
<dbReference type="Gene3D" id="2.60.120.650">
    <property type="entry name" value="Cupin"/>
    <property type="match status" value="1"/>
</dbReference>
<dbReference type="GO" id="GO:0046872">
    <property type="term" value="F:metal ion binding"/>
    <property type="evidence" value="ECO:0007669"/>
    <property type="project" value="UniProtKB-KW"/>
</dbReference>
<reference evidence="5" key="1">
    <citation type="submission" date="2018-05" db="EMBL/GenBank/DDBJ databases">
        <authorList>
            <person name="Lanie J.A."/>
            <person name="Ng W.-L."/>
            <person name="Kazmierczak K.M."/>
            <person name="Andrzejewski T.M."/>
            <person name="Davidsen T.M."/>
            <person name="Wayne K.J."/>
            <person name="Tettelin H."/>
            <person name="Glass J.I."/>
            <person name="Rusch D."/>
            <person name="Podicherti R."/>
            <person name="Tsui H.-C.T."/>
            <person name="Winkler M.E."/>
        </authorList>
    </citation>
    <scope>NUCLEOTIDE SEQUENCE</scope>
</reference>
<evidence type="ECO:0000256" key="2">
    <source>
        <dbReference type="ARBA" id="ARBA00022723"/>
    </source>
</evidence>
<dbReference type="InterPro" id="IPR003347">
    <property type="entry name" value="JmjC_dom"/>
</dbReference>
<keyword evidence="2" id="KW-0479">Metal-binding</keyword>
<accession>A0A382SH00</accession>
<feature type="non-terminal residue" evidence="5">
    <location>
        <position position="1"/>
    </location>
</feature>
<keyword evidence="3" id="KW-0408">Iron</keyword>
<gene>
    <name evidence="5" type="ORF">METZ01_LOCUS362038</name>
</gene>
<proteinExistence type="predicted"/>
<evidence type="ECO:0000256" key="1">
    <source>
        <dbReference type="ARBA" id="ARBA00001954"/>
    </source>
</evidence>
<dbReference type="Gene3D" id="3.40.366.30">
    <property type="entry name" value="50S ribosomal protein L16 arginine hydroxylase, Chain A, Domain 2"/>
    <property type="match status" value="1"/>
</dbReference>